<keyword evidence="2" id="KW-0378">Hydrolase</keyword>
<dbReference type="GO" id="GO:0016787">
    <property type="term" value="F:hydrolase activity"/>
    <property type="evidence" value="ECO:0007669"/>
    <property type="project" value="InterPro"/>
</dbReference>
<sequence>MKLRPYQQEAIQALIEYFHRATGNPLICISTGGGKSVVIAAWCQLVLNQFPNQR</sequence>
<accession>A0A853IJY6</accession>
<dbReference type="Gene3D" id="3.40.50.300">
    <property type="entry name" value="P-loop containing nucleotide triphosphate hydrolases"/>
    <property type="match status" value="1"/>
</dbReference>
<dbReference type="AlphaFoldDB" id="A0A853IJY6"/>
<protein>
    <submittedName>
        <fullName evidence="2">DEAD/DEAH box helicase family protein</fullName>
    </submittedName>
</protein>
<dbReference type="InterPro" id="IPR027417">
    <property type="entry name" value="P-loop_NTPase"/>
</dbReference>
<dbReference type="EMBL" id="JACCKB010000416">
    <property type="protein sequence ID" value="NYZ70324.1"/>
    <property type="molecule type" value="Genomic_DNA"/>
</dbReference>
<evidence type="ECO:0000313" key="3">
    <source>
        <dbReference type="Proteomes" id="UP000569732"/>
    </source>
</evidence>
<dbReference type="RefSeq" id="WP_180572197.1">
    <property type="nucleotide sequence ID" value="NZ_JACCKB010000416.1"/>
</dbReference>
<keyword evidence="2" id="KW-0347">Helicase</keyword>
<name>A0A853IJY6_9GAMM</name>
<evidence type="ECO:0000259" key="1">
    <source>
        <dbReference type="Pfam" id="PF04851"/>
    </source>
</evidence>
<organism evidence="2 3">
    <name type="scientific">Spartinivicinus marinus</name>
    <dbReference type="NCBI Taxonomy" id="2994442"/>
    <lineage>
        <taxon>Bacteria</taxon>
        <taxon>Pseudomonadati</taxon>
        <taxon>Pseudomonadota</taxon>
        <taxon>Gammaproteobacteria</taxon>
        <taxon>Oceanospirillales</taxon>
        <taxon>Zooshikellaceae</taxon>
        <taxon>Spartinivicinus</taxon>
    </lineage>
</organism>
<dbReference type="GO" id="GO:0003677">
    <property type="term" value="F:DNA binding"/>
    <property type="evidence" value="ECO:0007669"/>
    <property type="project" value="InterPro"/>
</dbReference>
<feature type="domain" description="Helicase/UvrB N-terminal" evidence="1">
    <location>
        <begin position="1"/>
        <end position="52"/>
    </location>
</feature>
<feature type="non-terminal residue" evidence="2">
    <location>
        <position position="54"/>
    </location>
</feature>
<comment type="caution">
    <text evidence="2">The sequence shown here is derived from an EMBL/GenBank/DDBJ whole genome shotgun (WGS) entry which is preliminary data.</text>
</comment>
<dbReference type="GO" id="GO:0004386">
    <property type="term" value="F:helicase activity"/>
    <property type="evidence" value="ECO:0007669"/>
    <property type="project" value="UniProtKB-KW"/>
</dbReference>
<evidence type="ECO:0000313" key="2">
    <source>
        <dbReference type="EMBL" id="NYZ70324.1"/>
    </source>
</evidence>
<reference evidence="2 3" key="1">
    <citation type="submission" date="2020-07" db="EMBL/GenBank/DDBJ databases">
        <title>Endozoicomonas sp. nov., isolated from sediment.</title>
        <authorList>
            <person name="Gu T."/>
        </authorList>
    </citation>
    <scope>NUCLEOTIDE SEQUENCE [LARGE SCALE GENOMIC DNA]</scope>
    <source>
        <strain evidence="2 3">SM1973</strain>
    </source>
</reference>
<dbReference type="SUPFAM" id="SSF52540">
    <property type="entry name" value="P-loop containing nucleoside triphosphate hydrolases"/>
    <property type="match status" value="1"/>
</dbReference>
<proteinExistence type="predicted"/>
<gene>
    <name evidence="2" type="ORF">H0A36_30395</name>
</gene>
<dbReference type="Pfam" id="PF04851">
    <property type="entry name" value="ResIII"/>
    <property type="match status" value="1"/>
</dbReference>
<keyword evidence="3" id="KW-1185">Reference proteome</keyword>
<dbReference type="Proteomes" id="UP000569732">
    <property type="component" value="Unassembled WGS sequence"/>
</dbReference>
<dbReference type="InterPro" id="IPR006935">
    <property type="entry name" value="Helicase/UvrB_N"/>
</dbReference>
<keyword evidence="2" id="KW-0547">Nucleotide-binding</keyword>
<dbReference type="GO" id="GO:0005524">
    <property type="term" value="F:ATP binding"/>
    <property type="evidence" value="ECO:0007669"/>
    <property type="project" value="InterPro"/>
</dbReference>
<keyword evidence="2" id="KW-0067">ATP-binding</keyword>